<feature type="transmembrane region" description="Helical" evidence="1">
    <location>
        <begin position="33"/>
        <end position="51"/>
    </location>
</feature>
<dbReference type="EMBL" id="OA883511">
    <property type="protein sequence ID" value="CAD7279092.1"/>
    <property type="molecule type" value="Genomic_DNA"/>
</dbReference>
<gene>
    <name evidence="2" type="ORF">NMOB1V02_LOCUS6775</name>
</gene>
<dbReference type="AlphaFoldDB" id="A0A7R9BPG2"/>
<evidence type="ECO:0000256" key="1">
    <source>
        <dbReference type="SAM" id="Phobius"/>
    </source>
</evidence>
<keyword evidence="1" id="KW-1133">Transmembrane helix</keyword>
<protein>
    <submittedName>
        <fullName evidence="2">Uncharacterized protein</fullName>
    </submittedName>
</protein>
<sequence>MDNRPTAQHHRTHLHVGRHIVDGQHTTQQVRVVFERLLVTLLCVAGLLVVAKDWPVKPALWTALQAKMLRIAIINPHRGKRDPPAGLSGALWEGGKGQYATEPLDGFCGFAGPVVGDLGDVTRVTTHVVFDSLETTVGQFDEVFAIGLIAISSFSMAEFSTVTFGGSGSVSLATFSTDSRVIENRVEGGLNRPERMSTTTRKQAGRLLRHLRKRVVTIFKTFQILGVDKTSKVSLENRLVFLAGFISSLINDQLMLFIDVHMVTFLVVALDGFCGFAGPVVGDLGDVTRVTTHVVFDSLETTVGQFDEVFASGFVAISLFSMAEFSTVTFGGSGSVSLATFSTGSTVVAMIVSYATIALLLESNSGQPWLNNAQFDNVDDVGRELSDEVGDGVPSLLPFKRDRPVVRLGAGRHPNHAPQKAQVSSFPIWMMAFAFISQTTVYGDETSFNASLAAELATTHLKMIQMRVKNLVTPFLLIQKPAVLFRDLGDVTGVTTHVVFDSLETTVGQFDEVFASGLVAISLFSVAEFSTVAFCGSGSRSVTLVATLCTGSQINIAAPSRLSGLGSILWNRCIGLSGECIISCQTSAASGNSTKYLPLVWSPFRCSAWPNSALSPSADGLGLGIGNTGGRRA</sequence>
<reference evidence="2" key="1">
    <citation type="submission" date="2020-11" db="EMBL/GenBank/DDBJ databases">
        <authorList>
            <person name="Tran Van P."/>
        </authorList>
    </citation>
    <scope>NUCLEOTIDE SEQUENCE</scope>
</reference>
<evidence type="ECO:0000313" key="2">
    <source>
        <dbReference type="EMBL" id="CAD7279092.1"/>
    </source>
</evidence>
<proteinExistence type="predicted"/>
<organism evidence="2">
    <name type="scientific">Notodromas monacha</name>
    <dbReference type="NCBI Taxonomy" id="399045"/>
    <lineage>
        <taxon>Eukaryota</taxon>
        <taxon>Metazoa</taxon>
        <taxon>Ecdysozoa</taxon>
        <taxon>Arthropoda</taxon>
        <taxon>Crustacea</taxon>
        <taxon>Oligostraca</taxon>
        <taxon>Ostracoda</taxon>
        <taxon>Podocopa</taxon>
        <taxon>Podocopida</taxon>
        <taxon>Cypridocopina</taxon>
        <taxon>Cypridoidea</taxon>
        <taxon>Cyprididae</taxon>
        <taxon>Notodromas</taxon>
    </lineage>
</organism>
<accession>A0A7R9BPG2</accession>
<dbReference type="Proteomes" id="UP000678499">
    <property type="component" value="Unassembled WGS sequence"/>
</dbReference>
<keyword evidence="1" id="KW-0812">Transmembrane</keyword>
<keyword evidence="3" id="KW-1185">Reference proteome</keyword>
<evidence type="ECO:0000313" key="3">
    <source>
        <dbReference type="Proteomes" id="UP000678499"/>
    </source>
</evidence>
<keyword evidence="1" id="KW-0472">Membrane</keyword>
<dbReference type="EMBL" id="CAJPEX010001474">
    <property type="protein sequence ID" value="CAG0919244.1"/>
    <property type="molecule type" value="Genomic_DNA"/>
</dbReference>
<name>A0A7R9BPG2_9CRUS</name>